<dbReference type="GO" id="GO:0016787">
    <property type="term" value="F:hydrolase activity"/>
    <property type="evidence" value="ECO:0007669"/>
    <property type="project" value="UniProtKB-KW"/>
</dbReference>
<protein>
    <submittedName>
        <fullName evidence="3">MBL fold metallo-hydrolase</fullName>
    </submittedName>
</protein>
<dbReference type="InterPro" id="IPR050114">
    <property type="entry name" value="UPF0173_UPF0282_UlaG_hydrolase"/>
</dbReference>
<sequence>MKIQQIRNATVKIEYSDQTFLVDPMLSKKETLAPFPSKDGNTNKNPLVDLTESISSILEGITAVIVTHNHVDHWDSRAMEVINKNTPIFVQDRGDQISIANSGFNDVRILGITEKLGDVIIKKITGQHYENDAVKQLLDNYTDTSHTMGFFLESVNEKSILFTGDTIWFEGLKSNLEKLEPGVVVMNSGGNGVESGRLILDAQDVVEIHKTLPKTLLIASHMEAVNHWTTSKSELLSVAKENDFADSLIIPNDGERLVL</sequence>
<dbReference type="Proteomes" id="UP000752647">
    <property type="component" value="Unassembled WGS sequence"/>
</dbReference>
<accession>A0A9Q3XUU7</accession>
<dbReference type="Gene3D" id="3.60.15.10">
    <property type="entry name" value="Ribonuclease Z/Hydroxyacylglutathione hydrolase-like"/>
    <property type="match status" value="1"/>
</dbReference>
<evidence type="ECO:0000259" key="2">
    <source>
        <dbReference type="Pfam" id="PF12706"/>
    </source>
</evidence>
<dbReference type="InterPro" id="IPR001279">
    <property type="entry name" value="Metallo-B-lactamas"/>
</dbReference>
<comment type="caution">
    <text evidence="3">The sequence shown here is derived from an EMBL/GenBank/DDBJ whole genome shotgun (WGS) entry which is preliminary data.</text>
</comment>
<gene>
    <name evidence="3" type="ORF">KIJ12_01915</name>
</gene>
<evidence type="ECO:0000313" key="3">
    <source>
        <dbReference type="EMBL" id="MBZ5961922.1"/>
    </source>
</evidence>
<reference evidence="3" key="1">
    <citation type="submission" date="2021-05" db="EMBL/GenBank/DDBJ databases">
        <title>Pangenome of Leuconostoc gelidum warrants species status for Leuconostoc gelidum subsp. gasicomitatum.</title>
        <authorList>
            <person name="Johansson P."/>
            <person name="Sade E."/>
            <person name="Hultman J."/>
            <person name="Auvinen P."/>
            <person name="Bjorkroth J."/>
        </authorList>
    </citation>
    <scope>NUCLEOTIDE SEQUENCE</scope>
    <source>
        <strain evidence="3">A.21.4</strain>
    </source>
</reference>
<dbReference type="AlphaFoldDB" id="A0A9Q3XUU7"/>
<dbReference type="Pfam" id="PF12706">
    <property type="entry name" value="Lactamase_B_2"/>
    <property type="match status" value="1"/>
</dbReference>
<keyword evidence="1" id="KW-0378">Hydrolase</keyword>
<proteinExistence type="predicted"/>
<evidence type="ECO:0000313" key="4">
    <source>
        <dbReference type="Proteomes" id="UP000752647"/>
    </source>
</evidence>
<evidence type="ECO:0000256" key="1">
    <source>
        <dbReference type="ARBA" id="ARBA00022801"/>
    </source>
</evidence>
<dbReference type="PANTHER" id="PTHR43546:SF9">
    <property type="entry name" value="L-ASCORBATE-6-PHOSPHATE LACTONASE ULAG-RELATED"/>
    <property type="match status" value="1"/>
</dbReference>
<dbReference type="EMBL" id="JAHBFI010000004">
    <property type="protein sequence ID" value="MBZ5961922.1"/>
    <property type="molecule type" value="Genomic_DNA"/>
</dbReference>
<dbReference type="PANTHER" id="PTHR43546">
    <property type="entry name" value="UPF0173 METAL-DEPENDENT HYDROLASE MJ1163-RELATED"/>
    <property type="match status" value="1"/>
</dbReference>
<organism evidence="3 4">
    <name type="scientific">Leuconostoc gasicomitatum</name>
    <dbReference type="NCBI Taxonomy" id="115778"/>
    <lineage>
        <taxon>Bacteria</taxon>
        <taxon>Bacillati</taxon>
        <taxon>Bacillota</taxon>
        <taxon>Bacilli</taxon>
        <taxon>Lactobacillales</taxon>
        <taxon>Lactobacillaceae</taxon>
        <taxon>Leuconostoc</taxon>
        <taxon>Leuconostoc gelidum group</taxon>
    </lineage>
</organism>
<dbReference type="GeneID" id="61103305"/>
<dbReference type="RefSeq" id="WP_014975083.1">
    <property type="nucleotide sequence ID" value="NZ_JAHBFG010000009.1"/>
</dbReference>
<name>A0A9Q3XUU7_9LACO</name>
<dbReference type="InterPro" id="IPR036866">
    <property type="entry name" value="RibonucZ/Hydroxyglut_hydro"/>
</dbReference>
<feature type="domain" description="Metallo-beta-lactamase" evidence="2">
    <location>
        <begin position="56"/>
        <end position="222"/>
    </location>
</feature>
<dbReference type="SUPFAM" id="SSF56281">
    <property type="entry name" value="Metallo-hydrolase/oxidoreductase"/>
    <property type="match status" value="1"/>
</dbReference>